<dbReference type="GO" id="GO:0006412">
    <property type="term" value="P:translation"/>
    <property type="evidence" value="ECO:0007669"/>
    <property type="project" value="UniProtKB-UniRule"/>
</dbReference>
<dbReference type="Proteomes" id="UP001056381">
    <property type="component" value="Chromosome"/>
</dbReference>
<dbReference type="Pfam" id="PF00467">
    <property type="entry name" value="KOW"/>
    <property type="match status" value="1"/>
</dbReference>
<evidence type="ECO:0000256" key="6">
    <source>
        <dbReference type="RuleBase" id="RU003477"/>
    </source>
</evidence>
<keyword evidence="3 5" id="KW-0687">Ribonucleoprotein</keyword>
<dbReference type="GO" id="GO:0019843">
    <property type="term" value="F:rRNA binding"/>
    <property type="evidence" value="ECO:0007669"/>
    <property type="project" value="UniProtKB-UniRule"/>
</dbReference>
<dbReference type="InterPro" id="IPR057264">
    <property type="entry name" value="Ribosomal_uL24_C"/>
</dbReference>
<dbReference type="NCBIfam" id="TIGR01079">
    <property type="entry name" value="rplX_bact"/>
    <property type="match status" value="1"/>
</dbReference>
<organism evidence="8 9">
    <name type="scientific">SAR86 cluster bacterium</name>
    <dbReference type="NCBI Taxonomy" id="2030880"/>
    <lineage>
        <taxon>Bacteria</taxon>
        <taxon>Pseudomonadati</taxon>
        <taxon>Pseudomonadota</taxon>
        <taxon>Gammaproteobacteria</taxon>
        <taxon>SAR86 cluster</taxon>
    </lineage>
</organism>
<gene>
    <name evidence="5 8" type="primary">rplX</name>
    <name evidence="8" type="ORF">M9B40_00885</name>
</gene>
<dbReference type="AlphaFoldDB" id="A0A9Q8X4C2"/>
<dbReference type="Gene3D" id="2.30.30.30">
    <property type="match status" value="1"/>
</dbReference>
<evidence type="ECO:0000259" key="7">
    <source>
        <dbReference type="SMART" id="SM00739"/>
    </source>
</evidence>
<evidence type="ECO:0000313" key="8">
    <source>
        <dbReference type="EMBL" id="URQ63346.1"/>
    </source>
</evidence>
<dbReference type="InterPro" id="IPR005825">
    <property type="entry name" value="Ribosomal_uL24_CS"/>
</dbReference>
<accession>A0A9Q8X4C2</accession>
<dbReference type="GO" id="GO:0005840">
    <property type="term" value="C:ribosome"/>
    <property type="evidence" value="ECO:0007669"/>
    <property type="project" value="UniProtKB-KW"/>
</dbReference>
<evidence type="ECO:0000256" key="5">
    <source>
        <dbReference type="HAMAP-Rule" id="MF_01326"/>
    </source>
</evidence>
<dbReference type="InterPro" id="IPR005824">
    <property type="entry name" value="KOW"/>
</dbReference>
<dbReference type="InterPro" id="IPR008991">
    <property type="entry name" value="Translation_prot_SH3-like_sf"/>
</dbReference>
<keyword evidence="2 5" id="KW-0689">Ribosomal protein</keyword>
<dbReference type="EMBL" id="CP097966">
    <property type="protein sequence ID" value="URQ63346.1"/>
    <property type="molecule type" value="Genomic_DNA"/>
</dbReference>
<dbReference type="Pfam" id="PF17136">
    <property type="entry name" value="ribosomal_L24"/>
    <property type="match status" value="1"/>
</dbReference>
<dbReference type="PROSITE" id="PS01108">
    <property type="entry name" value="RIBOSOMAL_L24"/>
    <property type="match status" value="1"/>
</dbReference>
<keyword evidence="5" id="KW-0694">RNA-binding</keyword>
<dbReference type="HAMAP" id="MF_01326_B">
    <property type="entry name" value="Ribosomal_uL24_B"/>
    <property type="match status" value="1"/>
</dbReference>
<dbReference type="GO" id="GO:0003735">
    <property type="term" value="F:structural constituent of ribosome"/>
    <property type="evidence" value="ECO:0007669"/>
    <property type="project" value="InterPro"/>
</dbReference>
<keyword evidence="5" id="KW-0699">rRNA-binding</keyword>
<dbReference type="SUPFAM" id="SSF50104">
    <property type="entry name" value="Translation proteins SH3-like domain"/>
    <property type="match status" value="1"/>
</dbReference>
<evidence type="ECO:0000256" key="3">
    <source>
        <dbReference type="ARBA" id="ARBA00023274"/>
    </source>
</evidence>
<dbReference type="InterPro" id="IPR041988">
    <property type="entry name" value="Ribosomal_uL24_KOW"/>
</dbReference>
<dbReference type="GO" id="GO:1990904">
    <property type="term" value="C:ribonucleoprotein complex"/>
    <property type="evidence" value="ECO:0007669"/>
    <property type="project" value="UniProtKB-KW"/>
</dbReference>
<dbReference type="InterPro" id="IPR003256">
    <property type="entry name" value="Ribosomal_uL24"/>
</dbReference>
<comment type="function">
    <text evidence="5">One of the proteins that surrounds the polypeptide exit tunnel on the outside of the subunit.</text>
</comment>
<comment type="similarity">
    <text evidence="1 5 6">Belongs to the universal ribosomal protein uL24 family.</text>
</comment>
<name>A0A9Q8X4C2_9GAMM</name>
<keyword evidence="9" id="KW-1185">Reference proteome</keyword>
<comment type="function">
    <text evidence="5">One of two assembly initiator proteins, it binds directly to the 5'-end of the 23S rRNA, where it nucleates assembly of the 50S subunit.</text>
</comment>
<protein>
    <recommendedName>
        <fullName evidence="4 5">Large ribosomal subunit protein uL24</fullName>
    </recommendedName>
</protein>
<feature type="domain" description="KOW" evidence="7">
    <location>
        <begin position="7"/>
        <end position="34"/>
    </location>
</feature>
<evidence type="ECO:0000256" key="1">
    <source>
        <dbReference type="ARBA" id="ARBA00010618"/>
    </source>
</evidence>
<evidence type="ECO:0000256" key="2">
    <source>
        <dbReference type="ARBA" id="ARBA00022980"/>
    </source>
</evidence>
<evidence type="ECO:0000313" key="9">
    <source>
        <dbReference type="Proteomes" id="UP001056381"/>
    </source>
</evidence>
<sequence>MKQKSTKLREGDEVIVISGKDKGKRGNISRIIGQRCIVNDMNLVKRHTKPNPQLGITGGIVEKEMSIHLSNLMIWNGSSNKRDKISFGELKDKKVRLFRSNKKEVKK</sequence>
<proteinExistence type="inferred from homology"/>
<dbReference type="CDD" id="cd06089">
    <property type="entry name" value="KOW_RPL26"/>
    <property type="match status" value="1"/>
</dbReference>
<dbReference type="PANTHER" id="PTHR12903">
    <property type="entry name" value="MITOCHONDRIAL RIBOSOMAL PROTEIN L24"/>
    <property type="match status" value="1"/>
</dbReference>
<dbReference type="SMART" id="SM00739">
    <property type="entry name" value="KOW"/>
    <property type="match status" value="1"/>
</dbReference>
<comment type="subunit">
    <text evidence="5">Part of the 50S ribosomal subunit.</text>
</comment>
<evidence type="ECO:0000256" key="4">
    <source>
        <dbReference type="ARBA" id="ARBA00035206"/>
    </source>
</evidence>
<dbReference type="InterPro" id="IPR014722">
    <property type="entry name" value="Rib_uL2_dom2"/>
</dbReference>
<reference evidence="8" key="1">
    <citation type="submission" date="2022-05" db="EMBL/GenBank/DDBJ databases">
        <title>Single-amplified genomics reveal most streamlined microbe among free-living bacteria.</title>
        <authorList>
            <person name="Roda-Garcia J."/>
            <person name="Haro-Moreno J.M."/>
            <person name="Rodriguez-Valera F."/>
            <person name="Almagro-Moreno S."/>
            <person name="Lopez-Perez M."/>
        </authorList>
    </citation>
    <scope>NUCLEOTIDE SEQUENCE</scope>
    <source>
        <strain evidence="8">TMED112-D2-2</strain>
    </source>
</reference>